<dbReference type="SUPFAM" id="SSF56300">
    <property type="entry name" value="Metallo-dependent phosphatases"/>
    <property type="match status" value="1"/>
</dbReference>
<accession>A0A6J4J450</accession>
<organism evidence="4">
    <name type="scientific">uncultured Chloroflexota bacterium</name>
    <dbReference type="NCBI Taxonomy" id="166587"/>
    <lineage>
        <taxon>Bacteria</taxon>
        <taxon>Bacillati</taxon>
        <taxon>Chloroflexota</taxon>
        <taxon>environmental samples</taxon>
    </lineage>
</organism>
<dbReference type="AlphaFoldDB" id="A0A6J4J450"/>
<keyword evidence="2" id="KW-0378">Hydrolase</keyword>
<dbReference type="InterPro" id="IPR004843">
    <property type="entry name" value="Calcineurin-like_PHP"/>
</dbReference>
<dbReference type="Pfam" id="PF00149">
    <property type="entry name" value="Metallophos"/>
    <property type="match status" value="1"/>
</dbReference>
<protein>
    <recommendedName>
        <fullName evidence="3">Calcineurin-like phosphoesterase domain-containing protein</fullName>
    </recommendedName>
</protein>
<dbReference type="Gene3D" id="3.60.21.10">
    <property type="match status" value="1"/>
</dbReference>
<keyword evidence="1" id="KW-0479">Metal-binding</keyword>
<evidence type="ECO:0000256" key="1">
    <source>
        <dbReference type="ARBA" id="ARBA00022723"/>
    </source>
</evidence>
<reference evidence="4" key="1">
    <citation type="submission" date="2020-02" db="EMBL/GenBank/DDBJ databases">
        <authorList>
            <person name="Meier V. D."/>
        </authorList>
    </citation>
    <scope>NUCLEOTIDE SEQUENCE</scope>
    <source>
        <strain evidence="4">AVDCRST_MAG77</strain>
    </source>
</reference>
<dbReference type="GO" id="GO:0009245">
    <property type="term" value="P:lipid A biosynthetic process"/>
    <property type="evidence" value="ECO:0007669"/>
    <property type="project" value="TreeGrafter"/>
</dbReference>
<evidence type="ECO:0000259" key="3">
    <source>
        <dbReference type="Pfam" id="PF00149"/>
    </source>
</evidence>
<dbReference type="GO" id="GO:0008758">
    <property type="term" value="F:UDP-2,3-diacylglucosamine hydrolase activity"/>
    <property type="evidence" value="ECO:0007669"/>
    <property type="project" value="TreeGrafter"/>
</dbReference>
<dbReference type="GO" id="GO:0016020">
    <property type="term" value="C:membrane"/>
    <property type="evidence" value="ECO:0007669"/>
    <property type="project" value="GOC"/>
</dbReference>
<dbReference type="GO" id="GO:0046872">
    <property type="term" value="F:metal ion binding"/>
    <property type="evidence" value="ECO:0007669"/>
    <property type="project" value="UniProtKB-KW"/>
</dbReference>
<sequence length="262" mass="28112">MRLVWITDPHLDFVTDDQARALCARTNSLSPDAVVVTGDLATATTIGPALGLLRDSLEAPLYFVLGNHDFYGGSVARVREAVRQHAAASDLVYLSAAGVCGLSAQTCLVGHDGWADGRFGDWRRSTLVLNDYYLIHDLRDRRTRLETMQRLADEAAAHFRAVLPAALAAYAHVVVATHVPPFREACWHAGAVADDNGLPHFSSRVVGEALTAAAGAFPHRRLTVLCGHTHSAAEVAVLPNLLVLAGAATYRAPAVQRILDLP</sequence>
<dbReference type="EMBL" id="CADCTC010000168">
    <property type="protein sequence ID" value="CAA9266567.1"/>
    <property type="molecule type" value="Genomic_DNA"/>
</dbReference>
<dbReference type="PANTHER" id="PTHR31302:SF31">
    <property type="entry name" value="PHOSPHODIESTERASE YAEI"/>
    <property type="match status" value="1"/>
</dbReference>
<dbReference type="InterPro" id="IPR029052">
    <property type="entry name" value="Metallo-depent_PP-like"/>
</dbReference>
<evidence type="ECO:0000313" key="4">
    <source>
        <dbReference type="EMBL" id="CAA9266567.1"/>
    </source>
</evidence>
<gene>
    <name evidence="4" type="ORF">AVDCRST_MAG77-2875</name>
</gene>
<dbReference type="InterPro" id="IPR051158">
    <property type="entry name" value="Metallophosphoesterase_sf"/>
</dbReference>
<dbReference type="PANTHER" id="PTHR31302">
    <property type="entry name" value="TRANSMEMBRANE PROTEIN WITH METALLOPHOSPHOESTERASE DOMAIN-RELATED"/>
    <property type="match status" value="1"/>
</dbReference>
<feature type="domain" description="Calcineurin-like phosphoesterase" evidence="3">
    <location>
        <begin position="1"/>
        <end position="231"/>
    </location>
</feature>
<proteinExistence type="predicted"/>
<evidence type="ECO:0000256" key="2">
    <source>
        <dbReference type="ARBA" id="ARBA00022801"/>
    </source>
</evidence>
<name>A0A6J4J450_9CHLR</name>